<comment type="caution">
    <text evidence="2">The sequence shown here is derived from an EMBL/GenBank/DDBJ whole genome shotgun (WGS) entry which is preliminary data.</text>
</comment>
<keyword evidence="3" id="KW-1185">Reference proteome</keyword>
<sequence>MSSNLCGCEKQGSASTPPQVAKNDMDDMVEEEKWLHQVDEVYDKLSVQHPMYYDSYNLCDLGQTQKLGSVKVEKLKSISSHFEISFNSRDRKHHLIEKLAAMIAECSFGKS</sequence>
<organism evidence="2 3">
    <name type="scientific">Acropora cervicornis</name>
    <name type="common">Staghorn coral</name>
    <dbReference type="NCBI Taxonomy" id="6130"/>
    <lineage>
        <taxon>Eukaryota</taxon>
        <taxon>Metazoa</taxon>
        <taxon>Cnidaria</taxon>
        <taxon>Anthozoa</taxon>
        <taxon>Hexacorallia</taxon>
        <taxon>Scleractinia</taxon>
        <taxon>Astrocoeniina</taxon>
        <taxon>Acroporidae</taxon>
        <taxon>Acropora</taxon>
    </lineage>
</organism>
<reference evidence="2" key="2">
    <citation type="journal article" date="2023" name="Science">
        <title>Genomic signatures of disease resistance in endangered staghorn corals.</title>
        <authorList>
            <person name="Vollmer S.V."/>
            <person name="Selwyn J.D."/>
            <person name="Despard B.A."/>
            <person name="Roesel C.L."/>
        </authorList>
    </citation>
    <scope>NUCLEOTIDE SEQUENCE</scope>
    <source>
        <strain evidence="2">K2</strain>
    </source>
</reference>
<dbReference type="Proteomes" id="UP001249851">
    <property type="component" value="Unassembled WGS sequence"/>
</dbReference>
<dbReference type="EMBL" id="JARQWQ010000057">
    <property type="protein sequence ID" value="KAK2556147.1"/>
    <property type="molecule type" value="Genomic_DNA"/>
</dbReference>
<feature type="region of interest" description="Disordered" evidence="1">
    <location>
        <begin position="1"/>
        <end position="26"/>
    </location>
</feature>
<protein>
    <submittedName>
        <fullName evidence="2">Uncharacterized protein</fullName>
    </submittedName>
</protein>
<dbReference type="AlphaFoldDB" id="A0AAD9Q7D7"/>
<evidence type="ECO:0000313" key="2">
    <source>
        <dbReference type="EMBL" id="KAK2556147.1"/>
    </source>
</evidence>
<evidence type="ECO:0000256" key="1">
    <source>
        <dbReference type="SAM" id="MobiDB-lite"/>
    </source>
</evidence>
<gene>
    <name evidence="2" type="ORF">P5673_021726</name>
</gene>
<name>A0AAD9Q7D7_ACRCE</name>
<evidence type="ECO:0000313" key="3">
    <source>
        <dbReference type="Proteomes" id="UP001249851"/>
    </source>
</evidence>
<reference evidence="2" key="1">
    <citation type="journal article" date="2023" name="G3 (Bethesda)">
        <title>Whole genome assembly and annotation of the endangered Caribbean coral Acropora cervicornis.</title>
        <authorList>
            <person name="Selwyn J.D."/>
            <person name="Vollmer S.V."/>
        </authorList>
    </citation>
    <scope>NUCLEOTIDE SEQUENCE</scope>
    <source>
        <strain evidence="2">K2</strain>
    </source>
</reference>
<proteinExistence type="predicted"/>
<accession>A0AAD9Q7D7</accession>